<sequence length="454" mass="51351">MPSLSVPSPYNEYPKPTIAAFRRFHELTNEWPWELVECFEPNRWNQTLIQRFYRLIKNDLPRTSTTLNELVNYLFDRSAEHPMQKYRCVLSNKTIKQATDWLAGQGQGQSSFRFRAQRLARRGGALPSLPRSSLASRSRVAYSRSRTSETIQASDDKEAASNEQASSSVTDKTAPMAKKRLMVHINLQRQPASESITVVGDEADQIATQGYASIGQPASHSNIHTGLQTPVGESGRAEESPFDGVSFRSLEEAQEAHDLYLKGQLTSAGITIRRTKEEIESTRIRHRERVEAILHETAVKEQIETEIAEAQKEVKRKEAEYAVNIKGLRQVRLYPSENPDENEAAAKAKARRVSQELDAGNLDIEAKKKRLADKVAEIKMTEAQAAALSDLLIELEEKKESQEKDERDINILRRLIAIGPKLVDYIEELLGGRDIEEWSKEKLQEAKQSQAKLT</sequence>
<evidence type="ECO:0000256" key="2">
    <source>
        <dbReference type="SAM" id="MobiDB-lite"/>
    </source>
</evidence>
<dbReference type="AlphaFoldDB" id="A0A366SCB1"/>
<dbReference type="RefSeq" id="XP_031021545.1">
    <property type="nucleotide sequence ID" value="XM_031154373.1"/>
</dbReference>
<accession>A0A366SCB1</accession>
<evidence type="ECO:0000313" key="3">
    <source>
        <dbReference type="EMBL" id="RBR26954.1"/>
    </source>
</evidence>
<feature type="compositionally biased region" description="Low complexity" evidence="2">
    <location>
        <begin position="125"/>
        <end position="145"/>
    </location>
</feature>
<protein>
    <submittedName>
        <fullName evidence="3">Uncharacterized protein</fullName>
    </submittedName>
</protein>
<feature type="coiled-coil region" evidence="1">
    <location>
        <begin position="364"/>
        <end position="408"/>
    </location>
</feature>
<feature type="compositionally biased region" description="Polar residues" evidence="2">
    <location>
        <begin position="161"/>
        <end position="171"/>
    </location>
</feature>
<proteinExistence type="predicted"/>
<dbReference type="GeneID" id="41989669"/>
<dbReference type="Proteomes" id="UP000253153">
    <property type="component" value="Unassembled WGS sequence"/>
</dbReference>
<feature type="region of interest" description="Disordered" evidence="2">
    <location>
        <begin position="125"/>
        <end position="175"/>
    </location>
</feature>
<keyword evidence="4" id="KW-1185">Reference proteome</keyword>
<comment type="caution">
    <text evidence="3">The sequence shown here is derived from an EMBL/GenBank/DDBJ whole genome shotgun (WGS) entry which is preliminary data.</text>
</comment>
<evidence type="ECO:0000313" key="4">
    <source>
        <dbReference type="Proteomes" id="UP000253153"/>
    </source>
</evidence>
<dbReference type="EMBL" id="QKXC01000005">
    <property type="protein sequence ID" value="RBR26954.1"/>
    <property type="molecule type" value="Genomic_DNA"/>
</dbReference>
<feature type="coiled-coil region" evidence="1">
    <location>
        <begin position="293"/>
        <end position="320"/>
    </location>
</feature>
<gene>
    <name evidence="3" type="ORF">FIESC28_00222</name>
</gene>
<evidence type="ECO:0000256" key="1">
    <source>
        <dbReference type="SAM" id="Coils"/>
    </source>
</evidence>
<keyword evidence="1" id="KW-0175">Coiled coil</keyword>
<organism evidence="3 4">
    <name type="scientific">Fusarium coffeatum</name>
    <dbReference type="NCBI Taxonomy" id="231269"/>
    <lineage>
        <taxon>Eukaryota</taxon>
        <taxon>Fungi</taxon>
        <taxon>Dikarya</taxon>
        <taxon>Ascomycota</taxon>
        <taxon>Pezizomycotina</taxon>
        <taxon>Sordariomycetes</taxon>
        <taxon>Hypocreomycetidae</taxon>
        <taxon>Hypocreales</taxon>
        <taxon>Nectriaceae</taxon>
        <taxon>Fusarium</taxon>
        <taxon>Fusarium incarnatum-equiseti species complex</taxon>
    </lineage>
</organism>
<reference evidence="3 4" key="1">
    <citation type="submission" date="2018-06" db="EMBL/GenBank/DDBJ databases">
        <title>Fusarium incarnatum-equiseti species complex species 28.</title>
        <authorList>
            <person name="Gardiner D.M."/>
        </authorList>
    </citation>
    <scope>NUCLEOTIDE SEQUENCE [LARGE SCALE GENOMIC DNA]</scope>
    <source>
        <strain evidence="3 4">FIESC_28</strain>
    </source>
</reference>
<dbReference type="OrthoDB" id="5081234at2759"/>
<name>A0A366SCB1_9HYPO</name>